<reference evidence="1 2" key="1">
    <citation type="submission" date="2021-01" db="EMBL/GenBank/DDBJ databases">
        <title>Genomic Encyclopedia of Type Strains, Phase IV (KMG-IV): sequencing the most valuable type-strain genomes for metagenomic binning, comparative biology and taxonomic classification.</title>
        <authorList>
            <person name="Goeker M."/>
        </authorList>
    </citation>
    <scope>NUCLEOTIDE SEQUENCE [LARGE SCALE GENOMIC DNA]</scope>
    <source>
        <strain evidence="1 2">DSM 105482</strain>
    </source>
</reference>
<protein>
    <submittedName>
        <fullName evidence="1">Uncharacterized protein</fullName>
    </submittedName>
</protein>
<dbReference type="Proteomes" id="UP000823486">
    <property type="component" value="Unassembled WGS sequence"/>
</dbReference>
<gene>
    <name evidence="1" type="ORF">JOC77_002136</name>
</gene>
<accession>A0ABS2QHR4</accession>
<dbReference type="RefSeq" id="WP_204542718.1">
    <property type="nucleotide sequence ID" value="NZ_JAFBFI010000008.1"/>
</dbReference>
<keyword evidence="2" id="KW-1185">Reference proteome</keyword>
<evidence type="ECO:0000313" key="2">
    <source>
        <dbReference type="Proteomes" id="UP000823486"/>
    </source>
</evidence>
<dbReference type="EMBL" id="JAFBFI010000008">
    <property type="protein sequence ID" value="MBM7692705.1"/>
    <property type="molecule type" value="Genomic_DNA"/>
</dbReference>
<sequence length="406" mass="47753">MKNHVFCHYNNYINLDQVSALKNQTFTVHCLYPQSAEKPEITAHDEYKECKVHSLSNDLESAEKEINEILTQQVGDEDKIYVRLSERPNLYELVIMQIVLESYSKAAYFIKGRELVPAFSEAEDKIQDLYARLHDLICKRNYHSAGKLVYHSFQSPELTKMLIFGERLKSLDLAVSEGQEDYFDLLMETLREMDEDEALVEYADSMKNLRNRDQKSFISYLHNSAARLYDENKLIDFVVLYYRLTEELLLYALGWDIDWNKPGSGKDTFIYRKEAYFKLDIPKERVTRHFHSYLRTLNREVRVLEKKQEITQVDQYFIKLHRLFNDEELQEVLKLRHAGVSGHGFCDFSKEQFENICEMNPLEKLEPIFSFLNITFEDGLFELIEKSSLYLARKGLESSQQASQGA</sequence>
<proteinExistence type="predicted"/>
<evidence type="ECO:0000313" key="1">
    <source>
        <dbReference type="EMBL" id="MBM7692705.1"/>
    </source>
</evidence>
<organism evidence="1 2">
    <name type="scientific">Peribacillus deserti</name>
    <dbReference type="NCBI Taxonomy" id="673318"/>
    <lineage>
        <taxon>Bacteria</taxon>
        <taxon>Bacillati</taxon>
        <taxon>Bacillota</taxon>
        <taxon>Bacilli</taxon>
        <taxon>Bacillales</taxon>
        <taxon>Bacillaceae</taxon>
        <taxon>Peribacillus</taxon>
    </lineage>
</organism>
<comment type="caution">
    <text evidence="1">The sequence shown here is derived from an EMBL/GenBank/DDBJ whole genome shotgun (WGS) entry which is preliminary data.</text>
</comment>
<name>A0ABS2QHR4_9BACI</name>